<dbReference type="SUPFAM" id="SSF52047">
    <property type="entry name" value="RNI-like"/>
    <property type="match status" value="1"/>
</dbReference>
<evidence type="ECO:0000313" key="2">
    <source>
        <dbReference type="Proteomes" id="UP000315295"/>
    </source>
</evidence>
<dbReference type="EMBL" id="VIEB01000646">
    <property type="protein sequence ID" value="TQD84244.1"/>
    <property type="molecule type" value="Genomic_DNA"/>
</dbReference>
<sequence length="172" mass="19444">MESNLHLNGLLENLQSLKIVVIQIQVVKMLQMEQKGFILPPNQVLPLLKSQSLRWKMKIGISEAKLKDLDMSNDNLNEDTSDMFESLSICSSERIKSSSLGFNNLSSHFTGLFPVQYQVSSQFNRTLPDSVGQLKLLIKLDISHNSMKIKHTRCAIPDIPAFKQLDIVSVFN</sequence>
<reference evidence="1 2" key="1">
    <citation type="journal article" date="2019" name="G3 (Bethesda)">
        <title>Sequencing of a Wild Apple (Malus baccata) Genome Unravels the Differences Between Cultivated and Wild Apple Species Regarding Disease Resistance and Cold Tolerance.</title>
        <authorList>
            <person name="Chen X."/>
        </authorList>
    </citation>
    <scope>NUCLEOTIDE SEQUENCE [LARGE SCALE GENOMIC DNA]</scope>
    <source>
        <strain evidence="2">cv. Shandingzi</strain>
        <tissue evidence="1">Leaves</tissue>
    </source>
</reference>
<comment type="caution">
    <text evidence="1">The sequence shown here is derived from an EMBL/GenBank/DDBJ whole genome shotgun (WGS) entry which is preliminary data.</text>
</comment>
<organism evidence="1 2">
    <name type="scientific">Malus baccata</name>
    <name type="common">Siberian crab apple</name>
    <name type="synonym">Pyrus baccata</name>
    <dbReference type="NCBI Taxonomy" id="106549"/>
    <lineage>
        <taxon>Eukaryota</taxon>
        <taxon>Viridiplantae</taxon>
        <taxon>Streptophyta</taxon>
        <taxon>Embryophyta</taxon>
        <taxon>Tracheophyta</taxon>
        <taxon>Spermatophyta</taxon>
        <taxon>Magnoliopsida</taxon>
        <taxon>eudicotyledons</taxon>
        <taxon>Gunneridae</taxon>
        <taxon>Pentapetalae</taxon>
        <taxon>rosids</taxon>
        <taxon>fabids</taxon>
        <taxon>Rosales</taxon>
        <taxon>Rosaceae</taxon>
        <taxon>Amygdaloideae</taxon>
        <taxon>Maleae</taxon>
        <taxon>Malus</taxon>
    </lineage>
</organism>
<dbReference type="Proteomes" id="UP000315295">
    <property type="component" value="Unassembled WGS sequence"/>
</dbReference>
<evidence type="ECO:0000313" key="1">
    <source>
        <dbReference type="EMBL" id="TQD84244.1"/>
    </source>
</evidence>
<keyword evidence="2" id="KW-1185">Reference proteome</keyword>
<gene>
    <name evidence="1" type="ORF">C1H46_030175</name>
</gene>
<dbReference type="AlphaFoldDB" id="A0A540LCP1"/>
<proteinExistence type="predicted"/>
<name>A0A540LCP1_MALBA</name>
<accession>A0A540LCP1</accession>
<protein>
    <submittedName>
        <fullName evidence="1">Uncharacterized protein</fullName>
    </submittedName>
</protein>